<dbReference type="InterPro" id="IPR016897">
    <property type="entry name" value="SKP1"/>
</dbReference>
<dbReference type="InterPro" id="IPR016072">
    <property type="entry name" value="Skp1_comp_dimer"/>
</dbReference>
<evidence type="ECO:0000313" key="3">
    <source>
        <dbReference type="Proteomes" id="UP000019763"/>
    </source>
</evidence>
<comment type="caution">
    <text evidence="2">The sequence shown here is derived from an EMBL/GenBank/DDBJ whole genome shotgun (WGS) entry which is preliminary data.</text>
</comment>
<organism evidence="2 3">
    <name type="scientific">Gregarina niphandrodes</name>
    <name type="common">Septate eugregarine</name>
    <dbReference type="NCBI Taxonomy" id="110365"/>
    <lineage>
        <taxon>Eukaryota</taxon>
        <taxon>Sar</taxon>
        <taxon>Alveolata</taxon>
        <taxon>Apicomplexa</taxon>
        <taxon>Conoidasida</taxon>
        <taxon>Gregarinasina</taxon>
        <taxon>Eugregarinorida</taxon>
        <taxon>Gregarinidae</taxon>
        <taxon>Gregarina</taxon>
    </lineage>
</organism>
<dbReference type="Pfam" id="PF01466">
    <property type="entry name" value="Skp1"/>
    <property type="match status" value="1"/>
</dbReference>
<dbReference type="Proteomes" id="UP000019763">
    <property type="component" value="Unassembled WGS sequence"/>
</dbReference>
<feature type="domain" description="SKP1 component dimerisation" evidence="1">
    <location>
        <begin position="42"/>
        <end position="89"/>
    </location>
</feature>
<dbReference type="GeneID" id="22914860"/>
<keyword evidence="3" id="KW-1185">Reference proteome</keyword>
<dbReference type="RefSeq" id="XP_011132436.1">
    <property type="nucleotide sequence ID" value="XM_011134134.1"/>
</dbReference>
<dbReference type="EMBL" id="AFNH02001009">
    <property type="protein sequence ID" value="EZG45864.1"/>
    <property type="molecule type" value="Genomic_DNA"/>
</dbReference>
<accession>A0A023B104</accession>
<name>A0A023B104_GRENI</name>
<evidence type="ECO:0000313" key="2">
    <source>
        <dbReference type="EMBL" id="EZG45864.1"/>
    </source>
</evidence>
<evidence type="ECO:0000259" key="1">
    <source>
        <dbReference type="Pfam" id="PF01466"/>
    </source>
</evidence>
<dbReference type="SUPFAM" id="SSF81382">
    <property type="entry name" value="Skp1 dimerisation domain-like"/>
    <property type="match status" value="1"/>
</dbReference>
<dbReference type="Gene3D" id="3.30.710.10">
    <property type="entry name" value="Potassium Channel Kv1.1, Chain A"/>
    <property type="match status" value="1"/>
</dbReference>
<dbReference type="GO" id="GO:0006511">
    <property type="term" value="P:ubiquitin-dependent protein catabolic process"/>
    <property type="evidence" value="ECO:0007669"/>
    <property type="project" value="InterPro"/>
</dbReference>
<protein>
    <submittedName>
        <fullName evidence="2">Skp1 family protein</fullName>
    </submittedName>
</protein>
<gene>
    <name evidence="2" type="ORF">GNI_136590</name>
</gene>
<dbReference type="InterPro" id="IPR036296">
    <property type="entry name" value="SKP1-like_dim_sf"/>
</dbReference>
<dbReference type="OrthoDB" id="2342932at2759"/>
<dbReference type="PANTHER" id="PTHR11165">
    <property type="entry name" value="SKP1"/>
    <property type="match status" value="1"/>
</dbReference>
<dbReference type="OMA" id="RENSWVE"/>
<dbReference type="InterPro" id="IPR011333">
    <property type="entry name" value="SKP1/BTB/POZ_sf"/>
</dbReference>
<sequence>MPRPLPDRRFQDVVAEWDYKFTCVEIPTVFELILAANYLDIPGLADLCCARVASEIRGRSVEEIRALFQIENDFTPEEEKQIREENRWCDPE</sequence>
<proteinExistence type="predicted"/>
<dbReference type="VEuPathDB" id="CryptoDB:GNI_136590"/>
<dbReference type="eggNOG" id="KOG1724">
    <property type="taxonomic scope" value="Eukaryota"/>
</dbReference>
<dbReference type="AlphaFoldDB" id="A0A023B104"/>
<reference evidence="2" key="1">
    <citation type="submission" date="2013-12" db="EMBL/GenBank/DDBJ databases">
        <authorList>
            <person name="Omoto C.K."/>
            <person name="Sibley D."/>
            <person name="Venepally P."/>
            <person name="Hadjithomas M."/>
            <person name="Karamycheva S."/>
            <person name="Brunk B."/>
            <person name="Roos D."/>
            <person name="Caler E."/>
            <person name="Lorenzi H."/>
        </authorList>
    </citation>
    <scope>NUCLEOTIDE SEQUENCE</scope>
</reference>